<gene>
    <name evidence="1" type="ORF">WT57_06595</name>
</gene>
<reference evidence="1 2" key="1">
    <citation type="submission" date="2015-11" db="EMBL/GenBank/DDBJ databases">
        <title>Expanding the genomic diversity of Burkholderia species for the development of highly accurate diagnostics.</title>
        <authorList>
            <person name="Sahl J."/>
            <person name="Keim P."/>
            <person name="Wagner D."/>
        </authorList>
    </citation>
    <scope>NUCLEOTIDE SEQUENCE [LARGE SCALE GENOMIC DNA]</scope>
    <source>
        <strain evidence="1 2">MSMB574WGS</strain>
    </source>
</reference>
<accession>A0A132F7U6</accession>
<dbReference type="RefSeq" id="WP_060295706.1">
    <property type="nucleotide sequence ID" value="NZ_LPJX01000001.1"/>
</dbReference>
<proteinExistence type="predicted"/>
<evidence type="ECO:0000313" key="2">
    <source>
        <dbReference type="Proteomes" id="UP000061512"/>
    </source>
</evidence>
<dbReference type="AlphaFoldDB" id="A0A132F7U6"/>
<dbReference type="Proteomes" id="UP000061512">
    <property type="component" value="Unassembled WGS sequence"/>
</dbReference>
<comment type="caution">
    <text evidence="1">The sequence shown here is derived from an EMBL/GenBank/DDBJ whole genome shotgun (WGS) entry which is preliminary data.</text>
</comment>
<sequence>MVLLLIGLVCANGALIAFALHVDPLTGRIGRAARRASLARLRTRWRAGWVVWWQVVHDTIAGQDAGSRSVRFLATGDRDARIYARERIRL</sequence>
<evidence type="ECO:0000313" key="1">
    <source>
        <dbReference type="EMBL" id="KWF72268.1"/>
    </source>
</evidence>
<protein>
    <submittedName>
        <fullName evidence="1">Uncharacterized protein</fullName>
    </submittedName>
</protein>
<name>A0A132F7U6_9BURK</name>
<dbReference type="EMBL" id="LPJX01000001">
    <property type="protein sequence ID" value="KWF72268.1"/>
    <property type="molecule type" value="Genomic_DNA"/>
</dbReference>
<organism evidence="1 2">
    <name type="scientific">Burkholderia pseudomultivorans</name>
    <dbReference type="NCBI Taxonomy" id="1207504"/>
    <lineage>
        <taxon>Bacteria</taxon>
        <taxon>Pseudomonadati</taxon>
        <taxon>Pseudomonadota</taxon>
        <taxon>Betaproteobacteria</taxon>
        <taxon>Burkholderiales</taxon>
        <taxon>Burkholderiaceae</taxon>
        <taxon>Burkholderia</taxon>
        <taxon>Burkholderia cepacia complex</taxon>
    </lineage>
</organism>